<dbReference type="EMBL" id="JAUYVL010000017">
    <property type="protein sequence ID" value="MDP2503152.1"/>
    <property type="molecule type" value="Genomic_DNA"/>
</dbReference>
<organism evidence="1 2">
    <name type="scientific">Vibrio splendidus</name>
    <dbReference type="NCBI Taxonomy" id="29497"/>
    <lineage>
        <taxon>Bacteria</taxon>
        <taxon>Pseudomonadati</taxon>
        <taxon>Pseudomonadota</taxon>
        <taxon>Gammaproteobacteria</taxon>
        <taxon>Vibrionales</taxon>
        <taxon>Vibrionaceae</taxon>
        <taxon>Vibrio</taxon>
    </lineage>
</organism>
<proteinExistence type="predicted"/>
<dbReference type="Proteomes" id="UP001177935">
    <property type="component" value="Unassembled WGS sequence"/>
</dbReference>
<accession>A0AB35N3E8</accession>
<protein>
    <recommendedName>
        <fullName evidence="3">MFS transporter</fullName>
    </recommendedName>
</protein>
<evidence type="ECO:0000313" key="1">
    <source>
        <dbReference type="EMBL" id="MDP2503152.1"/>
    </source>
</evidence>
<dbReference type="RefSeq" id="WP_256799451.1">
    <property type="nucleotide sequence ID" value="NZ_CAWNSN010000001.1"/>
</dbReference>
<sequence>MSKPKTVVYLLGSLLLDSKANLVAAPTGLLVPLYFYSLIG</sequence>
<reference evidence="1" key="1">
    <citation type="submission" date="2023-07" db="EMBL/GenBank/DDBJ databases">
        <title>Genome content predicts the carbon catabolic preferences of heterotrophic bacteria.</title>
        <authorList>
            <person name="Gralka M."/>
        </authorList>
    </citation>
    <scope>NUCLEOTIDE SEQUENCE</scope>
    <source>
        <strain evidence="1">6E02</strain>
    </source>
</reference>
<evidence type="ECO:0000313" key="2">
    <source>
        <dbReference type="Proteomes" id="UP001177935"/>
    </source>
</evidence>
<name>A0AB35N3E8_VIBSP</name>
<gene>
    <name evidence="1" type="ORF">Q8W42_20760</name>
</gene>
<comment type="caution">
    <text evidence="1">The sequence shown here is derived from an EMBL/GenBank/DDBJ whole genome shotgun (WGS) entry which is preliminary data.</text>
</comment>
<evidence type="ECO:0008006" key="3">
    <source>
        <dbReference type="Google" id="ProtNLM"/>
    </source>
</evidence>
<dbReference type="AlphaFoldDB" id="A0AB35N3E8"/>